<accession>A0A7I8VXN7</accession>
<comment type="caution">
    <text evidence="2">The sequence shown here is derived from an EMBL/GenBank/DDBJ whole genome shotgun (WGS) entry which is preliminary data.</text>
</comment>
<evidence type="ECO:0000313" key="2">
    <source>
        <dbReference type="EMBL" id="CAD5120274.1"/>
    </source>
</evidence>
<protein>
    <submittedName>
        <fullName evidence="2">DgyrCDS8843</fullName>
    </submittedName>
</protein>
<dbReference type="AlphaFoldDB" id="A0A7I8VXN7"/>
<dbReference type="EMBL" id="CAJFCJ010000012">
    <property type="protein sequence ID" value="CAD5120274.1"/>
    <property type="molecule type" value="Genomic_DNA"/>
</dbReference>
<reference evidence="2 3" key="1">
    <citation type="submission" date="2020-08" db="EMBL/GenBank/DDBJ databases">
        <authorList>
            <person name="Hejnol A."/>
        </authorList>
    </citation>
    <scope>NUCLEOTIDE SEQUENCE [LARGE SCALE GENOMIC DNA]</scope>
</reference>
<name>A0A7I8VXN7_9ANNE</name>
<feature type="compositionally biased region" description="Basic and acidic residues" evidence="1">
    <location>
        <begin position="207"/>
        <end position="225"/>
    </location>
</feature>
<keyword evidence="3" id="KW-1185">Reference proteome</keyword>
<feature type="region of interest" description="Disordered" evidence="1">
    <location>
        <begin position="201"/>
        <end position="225"/>
    </location>
</feature>
<gene>
    <name evidence="2" type="ORF">DGYR_LOCUS8389</name>
</gene>
<dbReference type="Proteomes" id="UP000549394">
    <property type="component" value="Unassembled WGS sequence"/>
</dbReference>
<sequence>MQVDKQLNECMKSASLCRLSCNRTDLLTESLNCLTFYRLEEDDDEIPLSKTENLSSGVVLKRWPNHTEITIKCSPICQIEAIDILSSHIYCEIFDQEDCYVTTDTGTELQQEGKYPLFLKQYTFPTTVRNCRIKLIENAKQNDGVWIHSFHLTLVKIDSPISQNKSMPNVQNILADNQQQLQNFIGVNGDIGQLINQFQQMMSSSSKESDESIKKTEEKKTDHEDVINKTKAEEKNVDNIMARIDVLMEEKFKVFSERLEDRLSSFEDHLVAKLTQALHNSKSSNTKET</sequence>
<organism evidence="2 3">
    <name type="scientific">Dimorphilus gyrociliatus</name>
    <dbReference type="NCBI Taxonomy" id="2664684"/>
    <lineage>
        <taxon>Eukaryota</taxon>
        <taxon>Metazoa</taxon>
        <taxon>Spiralia</taxon>
        <taxon>Lophotrochozoa</taxon>
        <taxon>Annelida</taxon>
        <taxon>Polychaeta</taxon>
        <taxon>Polychaeta incertae sedis</taxon>
        <taxon>Dinophilidae</taxon>
        <taxon>Dimorphilus</taxon>
    </lineage>
</organism>
<evidence type="ECO:0000313" key="3">
    <source>
        <dbReference type="Proteomes" id="UP000549394"/>
    </source>
</evidence>
<dbReference type="Pfam" id="PF14958">
    <property type="entry name" value="PAAT-like"/>
    <property type="match status" value="1"/>
</dbReference>
<evidence type="ECO:0000256" key="1">
    <source>
        <dbReference type="SAM" id="MobiDB-lite"/>
    </source>
</evidence>
<dbReference type="InterPro" id="IPR028043">
    <property type="entry name" value="PAAT-like"/>
</dbReference>
<proteinExistence type="predicted"/>